<dbReference type="EMBL" id="QKZL01000006">
    <property type="protein sequence ID" value="PZX16496.1"/>
    <property type="molecule type" value="Genomic_DNA"/>
</dbReference>
<organism evidence="7 8">
    <name type="scientific">Palleronia aestuarii</name>
    <dbReference type="NCBI Taxonomy" id="568105"/>
    <lineage>
        <taxon>Bacteria</taxon>
        <taxon>Pseudomonadati</taxon>
        <taxon>Pseudomonadota</taxon>
        <taxon>Alphaproteobacteria</taxon>
        <taxon>Rhodobacterales</taxon>
        <taxon>Roseobacteraceae</taxon>
        <taxon>Palleronia</taxon>
    </lineage>
</organism>
<protein>
    <submittedName>
        <fullName evidence="7">Glycosyl transferase family 2</fullName>
    </submittedName>
</protein>
<evidence type="ECO:0000256" key="5">
    <source>
        <dbReference type="ARBA" id="ARBA00023136"/>
    </source>
</evidence>
<evidence type="ECO:0000259" key="6">
    <source>
        <dbReference type="Pfam" id="PF00535"/>
    </source>
</evidence>
<dbReference type="Pfam" id="PF00535">
    <property type="entry name" value="Glycos_transf_2"/>
    <property type="match status" value="1"/>
</dbReference>
<keyword evidence="4 7" id="KW-0808">Transferase</keyword>
<dbReference type="SUPFAM" id="SSF53448">
    <property type="entry name" value="Nucleotide-diphospho-sugar transferases"/>
    <property type="match status" value="1"/>
</dbReference>
<keyword evidence="5" id="KW-0472">Membrane</keyword>
<dbReference type="GO" id="GO:0005886">
    <property type="term" value="C:plasma membrane"/>
    <property type="evidence" value="ECO:0007669"/>
    <property type="project" value="UniProtKB-SubCell"/>
</dbReference>
<comment type="subcellular location">
    <subcellularLocation>
        <location evidence="1">Cell membrane</location>
    </subcellularLocation>
</comment>
<evidence type="ECO:0000256" key="3">
    <source>
        <dbReference type="ARBA" id="ARBA00022676"/>
    </source>
</evidence>
<dbReference type="Proteomes" id="UP000248916">
    <property type="component" value="Unassembled WGS sequence"/>
</dbReference>
<keyword evidence="8" id="KW-1185">Reference proteome</keyword>
<dbReference type="InterPro" id="IPR029044">
    <property type="entry name" value="Nucleotide-diphossugar_trans"/>
</dbReference>
<dbReference type="RefSeq" id="WP_111537031.1">
    <property type="nucleotide sequence ID" value="NZ_QKZL01000006.1"/>
</dbReference>
<dbReference type="GO" id="GO:0016757">
    <property type="term" value="F:glycosyltransferase activity"/>
    <property type="evidence" value="ECO:0007669"/>
    <property type="project" value="UniProtKB-KW"/>
</dbReference>
<keyword evidence="2" id="KW-1003">Cell membrane</keyword>
<proteinExistence type="predicted"/>
<dbReference type="Gene3D" id="3.90.550.10">
    <property type="entry name" value="Spore Coat Polysaccharide Biosynthesis Protein SpsA, Chain A"/>
    <property type="match status" value="1"/>
</dbReference>
<accession>A0A2W7NT52</accession>
<name>A0A2W7NT52_9RHOB</name>
<dbReference type="PANTHER" id="PTHR43646">
    <property type="entry name" value="GLYCOSYLTRANSFERASE"/>
    <property type="match status" value="1"/>
</dbReference>
<evidence type="ECO:0000256" key="1">
    <source>
        <dbReference type="ARBA" id="ARBA00004236"/>
    </source>
</evidence>
<evidence type="ECO:0000313" key="8">
    <source>
        <dbReference type="Proteomes" id="UP000248916"/>
    </source>
</evidence>
<feature type="domain" description="Glycosyltransferase 2-like" evidence="6">
    <location>
        <begin position="6"/>
        <end position="126"/>
    </location>
</feature>
<comment type="caution">
    <text evidence="7">The sequence shown here is derived from an EMBL/GenBank/DDBJ whole genome shotgun (WGS) entry which is preliminary data.</text>
</comment>
<gene>
    <name evidence="7" type="ORF">LX81_01865</name>
</gene>
<dbReference type="InterPro" id="IPR001173">
    <property type="entry name" value="Glyco_trans_2-like"/>
</dbReference>
<keyword evidence="3" id="KW-0328">Glycosyltransferase</keyword>
<dbReference type="PANTHER" id="PTHR43646:SF2">
    <property type="entry name" value="GLYCOSYLTRANSFERASE 2-LIKE DOMAIN-CONTAINING PROTEIN"/>
    <property type="match status" value="1"/>
</dbReference>
<evidence type="ECO:0000256" key="4">
    <source>
        <dbReference type="ARBA" id="ARBA00022679"/>
    </source>
</evidence>
<dbReference type="OrthoDB" id="8416156at2"/>
<evidence type="ECO:0000313" key="7">
    <source>
        <dbReference type="EMBL" id="PZX16496.1"/>
    </source>
</evidence>
<evidence type="ECO:0000256" key="2">
    <source>
        <dbReference type="ARBA" id="ARBA00022475"/>
    </source>
</evidence>
<sequence>MIPIAVIPARDEARRLPAALAALHREGVTALVVANGCCDATASVARALGVEVIETPMLSGGVGEARAIGLSSALLRNPAWVMTTDADCVLAPGTGAVLERALRDADAVFGRVEPDPGEFADLPPAVRHHGLLEDRRDVLSALIAGHVAACSWNPIPCHGQSPGALIAWRPDAYRSVGGIVPMPRNEDRRMAATLQDAGLRVARPWDAVVIASCRLRGRAPGGMAATIAERARSDLSLETVALGRECAALERRLAALVPREAWPPLPTPHEGDCDVLPFRQAAI</sequence>
<dbReference type="AlphaFoldDB" id="A0A2W7NT52"/>
<reference evidence="7 8" key="1">
    <citation type="submission" date="2018-06" db="EMBL/GenBank/DDBJ databases">
        <title>Genomic Encyclopedia of Archaeal and Bacterial Type Strains, Phase II (KMG-II): from individual species to whole genera.</title>
        <authorList>
            <person name="Goeker M."/>
        </authorList>
    </citation>
    <scope>NUCLEOTIDE SEQUENCE [LARGE SCALE GENOMIC DNA]</scope>
    <source>
        <strain evidence="7 8">DSM 22009</strain>
    </source>
</reference>